<evidence type="ECO:0000256" key="9">
    <source>
        <dbReference type="RuleBase" id="RU000461"/>
    </source>
</evidence>
<evidence type="ECO:0000256" key="4">
    <source>
        <dbReference type="ARBA" id="ARBA00022723"/>
    </source>
</evidence>
<keyword evidence="6 8" id="KW-0408">Iron</keyword>
<evidence type="ECO:0000313" key="10">
    <source>
        <dbReference type="Proteomes" id="UP000235220"/>
    </source>
</evidence>
<dbReference type="PANTHER" id="PTHR47955:SF8">
    <property type="entry name" value="CYTOCHROME P450 71D11-LIKE"/>
    <property type="match status" value="1"/>
</dbReference>
<dbReference type="InterPro" id="IPR036396">
    <property type="entry name" value="Cyt_P450_sf"/>
</dbReference>
<evidence type="ECO:0000256" key="6">
    <source>
        <dbReference type="ARBA" id="ARBA00023004"/>
    </source>
</evidence>
<dbReference type="Gramene" id="Jr05_02380_p1">
    <property type="protein sequence ID" value="cds.Jr05_02380_p1"/>
    <property type="gene ID" value="Jr05_02380"/>
</dbReference>
<organism evidence="10 11">
    <name type="scientific">Juglans regia</name>
    <name type="common">English walnut</name>
    <dbReference type="NCBI Taxonomy" id="51240"/>
    <lineage>
        <taxon>Eukaryota</taxon>
        <taxon>Viridiplantae</taxon>
        <taxon>Streptophyta</taxon>
        <taxon>Embryophyta</taxon>
        <taxon>Tracheophyta</taxon>
        <taxon>Spermatophyta</taxon>
        <taxon>Magnoliopsida</taxon>
        <taxon>eudicotyledons</taxon>
        <taxon>Gunneridae</taxon>
        <taxon>Pentapetalae</taxon>
        <taxon>rosids</taxon>
        <taxon>fabids</taxon>
        <taxon>Fagales</taxon>
        <taxon>Juglandaceae</taxon>
        <taxon>Juglans</taxon>
    </lineage>
</organism>
<dbReference type="GO" id="GO:0016705">
    <property type="term" value="F:oxidoreductase activity, acting on paired donors, with incorporation or reduction of molecular oxygen"/>
    <property type="evidence" value="ECO:0007669"/>
    <property type="project" value="InterPro"/>
</dbReference>
<evidence type="ECO:0000256" key="5">
    <source>
        <dbReference type="ARBA" id="ARBA00023002"/>
    </source>
</evidence>
<dbReference type="PROSITE" id="PS00086">
    <property type="entry name" value="CYTOCHROME_P450"/>
    <property type="match status" value="1"/>
</dbReference>
<comment type="similarity">
    <text evidence="2 9">Belongs to the cytochrome P450 family.</text>
</comment>
<dbReference type="InterPro" id="IPR002401">
    <property type="entry name" value="Cyt_P450_E_grp-I"/>
</dbReference>
<keyword evidence="3 8" id="KW-0349">Heme</keyword>
<reference evidence="11" key="1">
    <citation type="submission" date="2025-08" db="UniProtKB">
        <authorList>
            <consortium name="RefSeq"/>
        </authorList>
    </citation>
    <scope>IDENTIFICATION</scope>
    <source>
        <tissue evidence="11">Leaves</tissue>
    </source>
</reference>
<evidence type="ECO:0000256" key="8">
    <source>
        <dbReference type="PIRSR" id="PIRSR602401-1"/>
    </source>
</evidence>
<dbReference type="CDD" id="cd11072">
    <property type="entry name" value="CYP71-like"/>
    <property type="match status" value="1"/>
</dbReference>
<sequence>MQLYSTMLQILSFPTLSWLFFMFVLVLYCKRSSKAKDQIHRKLPPGPWKLPLIGNLHQLVFSSLPHHSLTKLALKYGPIMQVQLGEVLAIVVSSPEIAKEVLHTHDTVFINRPTNLAVEILSYGYSGIVFTPYGDYWRQMRKISVMELLSAKRVQSSRSIREEEALNLVESISLSGGLAINLSEKILSMTYGVTSRAAIGAKCRQEKEFISLVKEILLMSGGFDVPDLFPSLKFLGFLTGMKPTLEKMHRKTDRILEDIIKQKMERSTNSSSAGYDESAEHEDLVDVLLKLQEKGGLDFDITRDHIKVMTLDIVIAGSETSASTIEWAMSELLKNPRVMEKAQAEVRRVLEGRGNITDTDLQKLDYLRAVVKETLRLHPPVALISRESRKKCEISGYEIPSNTKVLINIWAMGRDPQYWIDANRFHPERFYDSSIDFKGTNFEYIPFGSGRRICPGISFALISVELALSHLLYHFNWKLPNGIKPEELDMSESPGLSAKRRKDLYLIATPWIPLFNN</sequence>
<keyword evidence="5 9" id="KW-0560">Oxidoreductase</keyword>
<evidence type="ECO:0000313" key="11">
    <source>
        <dbReference type="RefSeq" id="XP_018819280.1"/>
    </source>
</evidence>
<dbReference type="OrthoDB" id="2789670at2759"/>
<dbReference type="AlphaFoldDB" id="A0A2I4EIQ5"/>
<dbReference type="GO" id="GO:0005506">
    <property type="term" value="F:iron ion binding"/>
    <property type="evidence" value="ECO:0007669"/>
    <property type="project" value="InterPro"/>
</dbReference>
<dbReference type="KEGG" id="jre:108989947"/>
<dbReference type="PRINTS" id="PR00463">
    <property type="entry name" value="EP450I"/>
</dbReference>
<keyword evidence="7 9" id="KW-0503">Monooxygenase</keyword>
<evidence type="ECO:0000256" key="1">
    <source>
        <dbReference type="ARBA" id="ARBA00001971"/>
    </source>
</evidence>
<dbReference type="GO" id="GO:0004497">
    <property type="term" value="F:monooxygenase activity"/>
    <property type="evidence" value="ECO:0007669"/>
    <property type="project" value="UniProtKB-KW"/>
</dbReference>
<dbReference type="FunFam" id="1.10.630.10:FF:000008">
    <property type="entry name" value="Cytochrome P450 71D8"/>
    <property type="match status" value="1"/>
</dbReference>
<protein>
    <submittedName>
        <fullName evidence="11">Cytochrome P450 71D8-like</fullName>
    </submittedName>
</protein>
<dbReference type="PANTHER" id="PTHR47955">
    <property type="entry name" value="CYTOCHROME P450 FAMILY 71 PROTEIN"/>
    <property type="match status" value="1"/>
</dbReference>
<dbReference type="Pfam" id="PF00067">
    <property type="entry name" value="p450"/>
    <property type="match status" value="1"/>
</dbReference>
<feature type="binding site" description="axial binding residue" evidence="8">
    <location>
        <position position="454"/>
    </location>
    <ligand>
        <name>heme</name>
        <dbReference type="ChEBI" id="CHEBI:30413"/>
    </ligand>
    <ligandPart>
        <name>Fe</name>
        <dbReference type="ChEBI" id="CHEBI:18248"/>
    </ligandPart>
</feature>
<dbReference type="InterPro" id="IPR017972">
    <property type="entry name" value="Cyt_P450_CS"/>
</dbReference>
<dbReference type="SUPFAM" id="SSF48264">
    <property type="entry name" value="Cytochrome P450"/>
    <property type="match status" value="1"/>
</dbReference>
<evidence type="ECO:0000256" key="7">
    <source>
        <dbReference type="ARBA" id="ARBA00023033"/>
    </source>
</evidence>
<dbReference type="GeneID" id="108989947"/>
<dbReference type="PRINTS" id="PR00385">
    <property type="entry name" value="P450"/>
</dbReference>
<dbReference type="Proteomes" id="UP000235220">
    <property type="component" value="Chromosome 5"/>
</dbReference>
<name>A0A2I4EIQ5_JUGRE</name>
<proteinExistence type="inferred from homology"/>
<comment type="cofactor">
    <cofactor evidence="1 8">
        <name>heme</name>
        <dbReference type="ChEBI" id="CHEBI:30413"/>
    </cofactor>
</comment>
<accession>A0A2I4EIQ5</accession>
<gene>
    <name evidence="11" type="primary">LOC108989947</name>
</gene>
<dbReference type="InterPro" id="IPR001128">
    <property type="entry name" value="Cyt_P450"/>
</dbReference>
<evidence type="ECO:0000256" key="3">
    <source>
        <dbReference type="ARBA" id="ARBA00022617"/>
    </source>
</evidence>
<keyword evidence="10" id="KW-1185">Reference proteome</keyword>
<dbReference type="RefSeq" id="XP_018819280.1">
    <property type="nucleotide sequence ID" value="XM_018963735.2"/>
</dbReference>
<dbReference type="GO" id="GO:0020037">
    <property type="term" value="F:heme binding"/>
    <property type="evidence" value="ECO:0007669"/>
    <property type="project" value="InterPro"/>
</dbReference>
<keyword evidence="4 8" id="KW-0479">Metal-binding</keyword>
<dbReference type="Gene3D" id="1.10.630.10">
    <property type="entry name" value="Cytochrome P450"/>
    <property type="match status" value="1"/>
</dbReference>
<evidence type="ECO:0000256" key="2">
    <source>
        <dbReference type="ARBA" id="ARBA00010617"/>
    </source>
</evidence>